<dbReference type="Gene3D" id="3.40.30.10">
    <property type="entry name" value="Glutaredoxin"/>
    <property type="match status" value="1"/>
</dbReference>
<evidence type="ECO:0000256" key="1">
    <source>
        <dbReference type="ARBA" id="ARBA00008987"/>
    </source>
</evidence>
<evidence type="ECO:0000256" key="7">
    <source>
        <dbReference type="PIRNR" id="PIRNR000077"/>
    </source>
</evidence>
<dbReference type="NCBIfam" id="NF006898">
    <property type="entry name" value="PRK09381.1"/>
    <property type="match status" value="1"/>
</dbReference>
<dbReference type="AlphaFoldDB" id="A0A1H8ZYU5"/>
<evidence type="ECO:0000313" key="11">
    <source>
        <dbReference type="EMBL" id="PTQ80033.1"/>
    </source>
</evidence>
<dbReference type="RefSeq" id="WP_074719546.1">
    <property type="nucleotide sequence ID" value="NZ_FOFX01000002.1"/>
</dbReference>
<sequence>MSQHIHYVTDANFETEVLQSTTPVLVDYWAEWCGPCKMIAPILDEIANEYGERLKVAKLNIDENQLTPPKYGIRGIPTLMIFKNGNIEATKVGALSKSQLTAFIDSNI</sequence>
<evidence type="ECO:0000256" key="2">
    <source>
        <dbReference type="ARBA" id="ARBA00022448"/>
    </source>
</evidence>
<feature type="active site" description="Nucleophile" evidence="8">
    <location>
        <position position="33"/>
    </location>
</feature>
<dbReference type="PANTHER" id="PTHR45663">
    <property type="entry name" value="GEO12009P1"/>
    <property type="match status" value="1"/>
</dbReference>
<dbReference type="PANTHER" id="PTHR45663:SF11">
    <property type="entry name" value="GEO12009P1"/>
    <property type="match status" value="1"/>
</dbReference>
<reference evidence="11 14" key="2">
    <citation type="submission" date="2018-04" db="EMBL/GenBank/DDBJ databases">
        <title>Active sludge and wastewater microbial communities from Klosterneuburg, Austria.</title>
        <authorList>
            <person name="Wagner M."/>
        </authorList>
    </citation>
    <scope>NUCLEOTIDE SEQUENCE [LARGE SCALE GENOMIC DNA]</scope>
    <source>
        <strain evidence="11 14">Nm4</strain>
    </source>
</reference>
<dbReference type="InterPro" id="IPR013766">
    <property type="entry name" value="Thioredoxin_domain"/>
</dbReference>
<dbReference type="FunFam" id="3.40.30.10:FF:000001">
    <property type="entry name" value="Thioredoxin"/>
    <property type="match status" value="1"/>
</dbReference>
<reference evidence="12 13" key="1">
    <citation type="submission" date="2016-10" db="EMBL/GenBank/DDBJ databases">
        <authorList>
            <person name="de Groot N.N."/>
        </authorList>
    </citation>
    <scope>NUCLEOTIDE SEQUENCE [LARGE SCALE GENOMIC DNA]</scope>
    <source>
        <strain evidence="12 13">Nm9</strain>
    </source>
</reference>
<dbReference type="PROSITE" id="PS00194">
    <property type="entry name" value="THIOREDOXIN_1"/>
    <property type="match status" value="1"/>
</dbReference>
<evidence type="ECO:0000256" key="9">
    <source>
        <dbReference type="PIRSR" id="PIRSR000077-4"/>
    </source>
</evidence>
<dbReference type="PRINTS" id="PR00421">
    <property type="entry name" value="THIOREDOXIN"/>
</dbReference>
<dbReference type="Proteomes" id="UP000181998">
    <property type="component" value="Unassembled WGS sequence"/>
</dbReference>
<dbReference type="InterPro" id="IPR017937">
    <property type="entry name" value="Thioredoxin_CS"/>
</dbReference>
<dbReference type="NCBIfam" id="TIGR01068">
    <property type="entry name" value="thioredoxin"/>
    <property type="match status" value="1"/>
</dbReference>
<proteinExistence type="inferred from homology"/>
<dbReference type="Proteomes" id="UP000244110">
    <property type="component" value="Unassembled WGS sequence"/>
</dbReference>
<gene>
    <name evidence="11" type="ORF">C8R28_10426</name>
    <name evidence="12" type="ORF">SAMN05421510_100222</name>
</gene>
<feature type="site" description="Deprotonates C-terminal active site Cys" evidence="8">
    <location>
        <position position="27"/>
    </location>
</feature>
<evidence type="ECO:0000256" key="5">
    <source>
        <dbReference type="ARBA" id="ARBA00023284"/>
    </source>
</evidence>
<dbReference type="EMBL" id="QAOL01000042">
    <property type="protein sequence ID" value="PTQ80033.1"/>
    <property type="molecule type" value="Genomic_DNA"/>
</dbReference>
<feature type="active site" description="Nucleophile" evidence="8">
    <location>
        <position position="36"/>
    </location>
</feature>
<dbReference type="InterPro" id="IPR005746">
    <property type="entry name" value="Thioredoxin"/>
</dbReference>
<dbReference type="GO" id="GO:0015035">
    <property type="term" value="F:protein-disulfide reductase activity"/>
    <property type="evidence" value="ECO:0007669"/>
    <property type="project" value="UniProtKB-UniRule"/>
</dbReference>
<feature type="site" description="Contributes to redox potential value" evidence="8">
    <location>
        <position position="35"/>
    </location>
</feature>
<dbReference type="PROSITE" id="PS51352">
    <property type="entry name" value="THIOREDOXIN_2"/>
    <property type="match status" value="1"/>
</dbReference>
<keyword evidence="4 9" id="KW-1015">Disulfide bond</keyword>
<organism evidence="12 13">
    <name type="scientific">Nitrosomonas ureae</name>
    <dbReference type="NCBI Taxonomy" id="44577"/>
    <lineage>
        <taxon>Bacteria</taxon>
        <taxon>Pseudomonadati</taxon>
        <taxon>Pseudomonadota</taxon>
        <taxon>Betaproteobacteria</taxon>
        <taxon>Nitrosomonadales</taxon>
        <taxon>Nitrosomonadaceae</taxon>
        <taxon>Nitrosomonas</taxon>
    </lineage>
</organism>
<keyword evidence="2" id="KW-0813">Transport</keyword>
<dbReference type="GO" id="GO:0005829">
    <property type="term" value="C:cytosol"/>
    <property type="evidence" value="ECO:0007669"/>
    <property type="project" value="TreeGrafter"/>
</dbReference>
<evidence type="ECO:0000313" key="13">
    <source>
        <dbReference type="Proteomes" id="UP000181998"/>
    </source>
</evidence>
<evidence type="ECO:0000256" key="6">
    <source>
        <dbReference type="NCBIfam" id="TIGR01068"/>
    </source>
</evidence>
<comment type="similarity">
    <text evidence="1 7">Belongs to the thioredoxin family.</text>
</comment>
<accession>A0A1H8ZYU5</accession>
<dbReference type="SUPFAM" id="SSF52833">
    <property type="entry name" value="Thioredoxin-like"/>
    <property type="match status" value="1"/>
</dbReference>
<dbReference type="OrthoDB" id="9790390at2"/>
<evidence type="ECO:0000256" key="4">
    <source>
        <dbReference type="ARBA" id="ARBA00023157"/>
    </source>
</evidence>
<feature type="disulfide bond" description="Redox-active" evidence="9">
    <location>
        <begin position="33"/>
        <end position="36"/>
    </location>
</feature>
<evidence type="ECO:0000256" key="8">
    <source>
        <dbReference type="PIRSR" id="PIRSR000077-1"/>
    </source>
</evidence>
<dbReference type="CDD" id="cd02947">
    <property type="entry name" value="TRX_family"/>
    <property type="match status" value="1"/>
</dbReference>
<protein>
    <recommendedName>
        <fullName evidence="6 7">Thioredoxin</fullName>
    </recommendedName>
</protein>
<dbReference type="STRING" id="44577.ATY38_11740"/>
<evidence type="ECO:0000259" key="10">
    <source>
        <dbReference type="PROSITE" id="PS51352"/>
    </source>
</evidence>
<evidence type="ECO:0000313" key="14">
    <source>
        <dbReference type="Proteomes" id="UP000244110"/>
    </source>
</evidence>
<evidence type="ECO:0000256" key="3">
    <source>
        <dbReference type="ARBA" id="ARBA00022982"/>
    </source>
</evidence>
<dbReference type="EMBL" id="FOFX01000002">
    <property type="protein sequence ID" value="SEP69610.1"/>
    <property type="molecule type" value="Genomic_DNA"/>
</dbReference>
<feature type="site" description="Contributes to redox potential value" evidence="8">
    <location>
        <position position="34"/>
    </location>
</feature>
<name>A0A1H8ZYU5_9PROT</name>
<dbReference type="GO" id="GO:0045454">
    <property type="term" value="P:cell redox homeostasis"/>
    <property type="evidence" value="ECO:0007669"/>
    <property type="project" value="TreeGrafter"/>
</dbReference>
<evidence type="ECO:0000313" key="12">
    <source>
        <dbReference type="EMBL" id="SEP69610.1"/>
    </source>
</evidence>
<dbReference type="Pfam" id="PF00085">
    <property type="entry name" value="Thioredoxin"/>
    <property type="match status" value="1"/>
</dbReference>
<dbReference type="PIRSF" id="PIRSF000077">
    <property type="entry name" value="Thioredoxin"/>
    <property type="match status" value="1"/>
</dbReference>
<keyword evidence="5 9" id="KW-0676">Redox-active center</keyword>
<keyword evidence="3" id="KW-0249">Electron transport</keyword>
<dbReference type="InterPro" id="IPR036249">
    <property type="entry name" value="Thioredoxin-like_sf"/>
</dbReference>
<feature type="domain" description="Thioredoxin" evidence="10">
    <location>
        <begin position="1"/>
        <end position="108"/>
    </location>
</feature>